<gene>
    <name evidence="1" type="ORF">TGCOUG_210100</name>
</gene>
<reference evidence="1 2" key="1">
    <citation type="journal article" date="2016" name="Nat. Commun.">
        <title>Local admixture of amplified and diversified secreted pathogenesis determinants shapes mosaic Toxoplasma gondii genomes.</title>
        <authorList>
            <person name="Lorenzi H."/>
            <person name="Khan A."/>
            <person name="Behnke M.S."/>
            <person name="Namasivayam S."/>
            <person name="Swapna L.S."/>
            <person name="Hadjithomas M."/>
            <person name="Karamycheva S."/>
            <person name="Pinney D."/>
            <person name="Brunk B.P."/>
            <person name="Ajioka J.W."/>
            <person name="Ajzenberg D."/>
            <person name="Boothroyd J.C."/>
            <person name="Boyle J.P."/>
            <person name="Darde M.L."/>
            <person name="Diaz-Miranda M.A."/>
            <person name="Dubey J.P."/>
            <person name="Fritz H.M."/>
            <person name="Gennari S.M."/>
            <person name="Gregory B.D."/>
            <person name="Kim K."/>
            <person name="Saeij J.P."/>
            <person name="Su C."/>
            <person name="White M.W."/>
            <person name="Zhu X.Q."/>
            <person name="Howe D.K."/>
            <person name="Rosenthal B.M."/>
            <person name="Grigg M.E."/>
            <person name="Parkinson J."/>
            <person name="Liu L."/>
            <person name="Kissinger J.C."/>
            <person name="Roos D.S."/>
            <person name="Sibley L.D."/>
        </authorList>
    </citation>
    <scope>NUCLEOTIDE SEQUENCE [LARGE SCALE GENOMIC DNA]</scope>
    <source>
        <strain evidence="1 2">COUG</strain>
    </source>
</reference>
<dbReference type="Proteomes" id="UP000236343">
    <property type="component" value="Unassembled WGS sequence"/>
</dbReference>
<dbReference type="AlphaFoldDB" id="A0A2G8XMV9"/>
<comment type="caution">
    <text evidence="1">The sequence shown here is derived from an EMBL/GenBank/DDBJ whole genome shotgun (WGS) entry which is preliminary data.</text>
</comment>
<sequence length="129" mass="13797">MKIALGRTTSCGCDFGWAHMVGKYWHKAVGAHQADEHLAETVATPKAREGAEYVVCAFCETLGPSTAKEATRGDATLMQQSFQTSQKANAPETPASHPCWGDRYAGPCLPSAGTAWKHSCAVSRILEEA</sequence>
<organism evidence="1 2">
    <name type="scientific">Toxoplasma gondii COUG</name>
    <dbReference type="NCBI Taxonomy" id="1074873"/>
    <lineage>
        <taxon>Eukaryota</taxon>
        <taxon>Sar</taxon>
        <taxon>Alveolata</taxon>
        <taxon>Apicomplexa</taxon>
        <taxon>Conoidasida</taxon>
        <taxon>Coccidia</taxon>
        <taxon>Eucoccidiorida</taxon>
        <taxon>Eimeriorina</taxon>
        <taxon>Sarcocystidae</taxon>
        <taxon>Toxoplasma</taxon>
    </lineage>
</organism>
<accession>A0A2G8XMV9</accession>
<protein>
    <submittedName>
        <fullName evidence="1">Uncharacterized protein</fullName>
    </submittedName>
</protein>
<evidence type="ECO:0000313" key="1">
    <source>
        <dbReference type="EMBL" id="PIL96028.1"/>
    </source>
</evidence>
<proteinExistence type="predicted"/>
<dbReference type="EMBL" id="AGQR02004175">
    <property type="protein sequence ID" value="PIL96028.1"/>
    <property type="molecule type" value="Genomic_DNA"/>
</dbReference>
<evidence type="ECO:0000313" key="2">
    <source>
        <dbReference type="Proteomes" id="UP000236343"/>
    </source>
</evidence>
<name>A0A2G8XMV9_TOXGO</name>
<dbReference type="VEuPathDB" id="ToxoDB:TGCOUG_210100"/>